<dbReference type="SMART" id="SM00382">
    <property type="entry name" value="AAA"/>
    <property type="match status" value="1"/>
</dbReference>
<dbReference type="GO" id="GO:0005524">
    <property type="term" value="F:ATP binding"/>
    <property type="evidence" value="ECO:0007669"/>
    <property type="project" value="UniProtKB-KW"/>
</dbReference>
<reference evidence="4 5" key="1">
    <citation type="submission" date="2015-10" db="EMBL/GenBank/DDBJ databases">
        <title>Corynebacteirum lowii and Corynebacterium oculi species nova, derived from human clinical disease and and emended description of Corynebacterium mastiditis.</title>
        <authorList>
            <person name="Bernard K."/>
            <person name="Pacheco A.L."/>
            <person name="Mcdougall C."/>
            <person name="Burtx T."/>
            <person name="Weibe D."/>
            <person name="Tyler S."/>
            <person name="Olson A.B."/>
            <person name="Cnockaert M."/>
            <person name="Eguchi H."/>
            <person name="Kuwahara T."/>
            <person name="Nakayama-Imaohji H."/>
            <person name="Boudewijins M."/>
            <person name="Van Hoecke F."/>
            <person name="Bernier A.-M."/>
            <person name="Vandamme P."/>
        </authorList>
    </citation>
    <scope>NUCLEOTIDE SEQUENCE [LARGE SCALE GENOMIC DNA]</scope>
    <source>
        <strain evidence="4 5">NML 130206</strain>
    </source>
</reference>
<evidence type="ECO:0000256" key="2">
    <source>
        <dbReference type="ARBA" id="ARBA00022840"/>
    </source>
</evidence>
<dbReference type="STRING" id="1544413.Clow_00531"/>
<dbReference type="OrthoDB" id="6198786at2"/>
<accession>A0A0Q0U5X8</accession>
<dbReference type="GO" id="GO:0016887">
    <property type="term" value="F:ATP hydrolysis activity"/>
    <property type="evidence" value="ECO:0007669"/>
    <property type="project" value="InterPro"/>
</dbReference>
<dbReference type="PANTHER" id="PTHR43158">
    <property type="entry name" value="SKFA PEPTIDE EXPORT ATP-BINDING PROTEIN SKFE"/>
    <property type="match status" value="1"/>
</dbReference>
<dbReference type="InterPro" id="IPR003593">
    <property type="entry name" value="AAA+_ATPase"/>
</dbReference>
<dbReference type="Proteomes" id="UP000050488">
    <property type="component" value="Unassembled WGS sequence"/>
</dbReference>
<keyword evidence="4" id="KW-0378">Hydrolase</keyword>
<comment type="caution">
    <text evidence="4">The sequence shown here is derived from an EMBL/GenBank/DDBJ whole genome shotgun (WGS) entry which is preliminary data.</text>
</comment>
<dbReference type="AlphaFoldDB" id="A0A0Q0U5X8"/>
<evidence type="ECO:0000259" key="3">
    <source>
        <dbReference type="PROSITE" id="PS50893"/>
    </source>
</evidence>
<dbReference type="PATRIC" id="fig|1544413.3.peg.536"/>
<dbReference type="InterPro" id="IPR003439">
    <property type="entry name" value="ABC_transporter-like_ATP-bd"/>
</dbReference>
<dbReference type="SUPFAM" id="SSF52540">
    <property type="entry name" value="P-loop containing nucleoside triphosphate hydrolases"/>
    <property type="match status" value="1"/>
</dbReference>
<dbReference type="EMBL" id="LKEV01000001">
    <property type="protein sequence ID" value="KQB87472.1"/>
    <property type="molecule type" value="Genomic_DNA"/>
</dbReference>
<dbReference type="Gene3D" id="3.40.50.300">
    <property type="entry name" value="P-loop containing nucleotide triphosphate hydrolases"/>
    <property type="match status" value="1"/>
</dbReference>
<keyword evidence="2 4" id="KW-0067">ATP-binding</keyword>
<dbReference type="InterPro" id="IPR027417">
    <property type="entry name" value="P-loop_NTPase"/>
</dbReference>
<sequence>MRPKFKENVTLNVNCTYGHGEPLGSLRYQFHPGTMYALTGPNGSGKSTLLATIAGELAPLDGEVLYDATPTSTGTTGVSLIAESVFFPDLTVGEHLDLLKLRRENIVEPWALSNILNAPLWALSSGQRQRAYLGMQLGAHAEVLLIDEPERHLDSDWTDFLIEHLRYLGEQGVCVLVATHSPRVMEGCDEVLRLGEE</sequence>
<feature type="domain" description="ABC transporter" evidence="3">
    <location>
        <begin position="8"/>
        <end position="197"/>
    </location>
</feature>
<dbReference type="PROSITE" id="PS50893">
    <property type="entry name" value="ABC_TRANSPORTER_2"/>
    <property type="match status" value="1"/>
</dbReference>
<name>A0A0Q0U5X8_9CORY</name>
<keyword evidence="1" id="KW-0547">Nucleotide-binding</keyword>
<keyword evidence="5" id="KW-1185">Reference proteome</keyword>
<dbReference type="Pfam" id="PF00005">
    <property type="entry name" value="ABC_tran"/>
    <property type="match status" value="1"/>
</dbReference>
<proteinExistence type="predicted"/>
<evidence type="ECO:0000313" key="5">
    <source>
        <dbReference type="Proteomes" id="UP000050488"/>
    </source>
</evidence>
<evidence type="ECO:0000256" key="1">
    <source>
        <dbReference type="ARBA" id="ARBA00022741"/>
    </source>
</evidence>
<organism evidence="4 5">
    <name type="scientific">Corynebacterium lowii</name>
    <dbReference type="NCBI Taxonomy" id="1544413"/>
    <lineage>
        <taxon>Bacteria</taxon>
        <taxon>Bacillati</taxon>
        <taxon>Actinomycetota</taxon>
        <taxon>Actinomycetes</taxon>
        <taxon>Mycobacteriales</taxon>
        <taxon>Corynebacteriaceae</taxon>
        <taxon>Corynebacterium</taxon>
    </lineage>
</organism>
<dbReference type="EC" id="3.6.3.25" evidence="4"/>
<protein>
    <submittedName>
        <fullName evidence="4">SkfA peptide export ATP-binding protein SkfE</fullName>
        <ecNumber evidence="4">3.6.3.25</ecNumber>
    </submittedName>
</protein>
<evidence type="ECO:0000313" key="4">
    <source>
        <dbReference type="EMBL" id="KQB87472.1"/>
    </source>
</evidence>
<dbReference type="CDD" id="cd00267">
    <property type="entry name" value="ABC_ATPase"/>
    <property type="match status" value="1"/>
</dbReference>
<dbReference type="PANTHER" id="PTHR43158:SF2">
    <property type="entry name" value="SKFA PEPTIDE EXPORT ATP-BINDING PROTEIN SKFE"/>
    <property type="match status" value="1"/>
</dbReference>
<gene>
    <name evidence="4" type="primary">skfE</name>
    <name evidence="4" type="ORF">Clow_00531</name>
</gene>